<proteinExistence type="predicted"/>
<evidence type="ECO:0000313" key="1">
    <source>
        <dbReference type="EMBL" id="WTW29271.1"/>
    </source>
</evidence>
<organism evidence="1 2">
    <name type="scientific">Streptomyces purpurascens</name>
    <dbReference type="NCBI Taxonomy" id="1924"/>
    <lineage>
        <taxon>Bacteria</taxon>
        <taxon>Bacillati</taxon>
        <taxon>Actinomycetota</taxon>
        <taxon>Actinomycetes</taxon>
        <taxon>Kitasatosporales</taxon>
        <taxon>Streptomycetaceae</taxon>
        <taxon>Streptomyces</taxon>
    </lineage>
</organism>
<gene>
    <name evidence="1" type="ORF">OHU35_25860</name>
</gene>
<reference evidence="1 2" key="1">
    <citation type="submission" date="2022-10" db="EMBL/GenBank/DDBJ databases">
        <title>The complete genomes of actinobacterial strains from the NBC collection.</title>
        <authorList>
            <person name="Joergensen T.S."/>
            <person name="Alvarez Arevalo M."/>
            <person name="Sterndorff E.B."/>
            <person name="Faurdal D."/>
            <person name="Vuksanovic O."/>
            <person name="Mourched A.-S."/>
            <person name="Charusanti P."/>
            <person name="Shaw S."/>
            <person name="Blin K."/>
            <person name="Weber T."/>
        </authorList>
    </citation>
    <scope>NUCLEOTIDE SEQUENCE [LARGE SCALE GENOMIC DNA]</scope>
    <source>
        <strain evidence="1 2">NBC_00017</strain>
    </source>
</reference>
<keyword evidence="2" id="KW-1185">Reference proteome</keyword>
<protein>
    <submittedName>
        <fullName evidence="1">Uncharacterized protein</fullName>
    </submittedName>
</protein>
<evidence type="ECO:0000313" key="2">
    <source>
        <dbReference type="Proteomes" id="UP001621512"/>
    </source>
</evidence>
<dbReference type="RefSeq" id="WP_405507059.1">
    <property type="nucleotide sequence ID" value="NZ_CP108341.1"/>
</dbReference>
<sequence>MILSRQETTRPPEDRLARSVFGPLGGVVEIGAVNATGTWRLTDVSLGAFVAVRQHDVDRMLDGIRSVCRFSDAAMTIVGELGYLRDHEVSAAALLLWSDGIAGVPESLTQLEEPSLVRRMCRIGTDLQLTRLLQALVTAALAAGTEAGEGVAGIAEILRVVGGLADPDEGARTTPADIHRMWRVAHLPGILRPASDAPEWGKAGYRAYDAELERLVQRE</sequence>
<dbReference type="EMBL" id="CP108341">
    <property type="protein sequence ID" value="WTW29271.1"/>
    <property type="molecule type" value="Genomic_DNA"/>
</dbReference>
<accession>A0ABZ1MQ42</accession>
<dbReference type="Proteomes" id="UP001621512">
    <property type="component" value="Chromosome"/>
</dbReference>
<name>A0ABZ1MQ42_STREF</name>